<name>A0A1I5WJP9_9FIRM</name>
<evidence type="ECO:0000313" key="1">
    <source>
        <dbReference type="EMBL" id="SFQ19890.1"/>
    </source>
</evidence>
<reference evidence="2" key="1">
    <citation type="submission" date="2016-10" db="EMBL/GenBank/DDBJ databases">
        <authorList>
            <person name="Varghese N."/>
            <person name="Submissions S."/>
        </authorList>
    </citation>
    <scope>NUCLEOTIDE SEQUENCE [LARGE SCALE GENOMIC DNA]</scope>
    <source>
        <strain evidence="2">P18</strain>
    </source>
</reference>
<proteinExistence type="predicted"/>
<protein>
    <submittedName>
        <fullName evidence="1">Uncharacterized protein</fullName>
    </submittedName>
</protein>
<keyword evidence="2" id="KW-1185">Reference proteome</keyword>
<dbReference type="AlphaFoldDB" id="A0A1I5WJP9"/>
<dbReference type="EMBL" id="FOXO01000023">
    <property type="protein sequence ID" value="SFQ19890.1"/>
    <property type="molecule type" value="Genomic_DNA"/>
</dbReference>
<dbReference type="OrthoDB" id="2004201at2"/>
<sequence length="103" mass="11439">MAKNEKELDEISTTDKLKAFKILKDSGLRVEFNGSGVPTVICAGADEIDKTLKNVKKLLKEIRYTGSFGVRAPRKTDMIGTDDTTELAEDMTEKREEIESLTA</sequence>
<organism evidence="1 2">
    <name type="scientific">Butyrivibrio proteoclasticus</name>
    <dbReference type="NCBI Taxonomy" id="43305"/>
    <lineage>
        <taxon>Bacteria</taxon>
        <taxon>Bacillati</taxon>
        <taxon>Bacillota</taxon>
        <taxon>Clostridia</taxon>
        <taxon>Lachnospirales</taxon>
        <taxon>Lachnospiraceae</taxon>
        <taxon>Butyrivibrio</taxon>
    </lineage>
</organism>
<dbReference type="RefSeq" id="WP_074890063.1">
    <property type="nucleotide sequence ID" value="NZ_FOXO01000023.1"/>
</dbReference>
<dbReference type="Proteomes" id="UP000182624">
    <property type="component" value="Unassembled WGS sequence"/>
</dbReference>
<gene>
    <name evidence="1" type="ORF">SAMN04487928_12318</name>
</gene>
<accession>A0A1I5WJP9</accession>
<evidence type="ECO:0000313" key="2">
    <source>
        <dbReference type="Proteomes" id="UP000182624"/>
    </source>
</evidence>